<dbReference type="InterPro" id="IPR028366">
    <property type="entry name" value="PhoU"/>
</dbReference>
<dbReference type="PIRSF" id="PIRSF003107">
    <property type="entry name" value="PhoU"/>
    <property type="match status" value="1"/>
</dbReference>
<keyword evidence="6 7" id="KW-0592">Phosphate transport</keyword>
<reference evidence="9 10" key="1">
    <citation type="journal article" date="2019" name="Int. J. Syst. Evol. Microbiol.">
        <title>The Global Catalogue of Microorganisms (GCM) 10K type strain sequencing project: providing services to taxonomists for standard genome sequencing and annotation.</title>
        <authorList>
            <consortium name="The Broad Institute Genomics Platform"/>
            <consortium name="The Broad Institute Genome Sequencing Center for Infectious Disease"/>
            <person name="Wu L."/>
            <person name="Ma J."/>
        </authorList>
    </citation>
    <scope>NUCLEOTIDE SEQUENCE [LARGE SCALE GENOMIC DNA]</scope>
    <source>
        <strain evidence="9 10">JCM 16328</strain>
    </source>
</reference>
<dbReference type="EMBL" id="BAAADV010000003">
    <property type="protein sequence ID" value="GAA0673431.1"/>
    <property type="molecule type" value="Genomic_DNA"/>
</dbReference>
<dbReference type="InterPro" id="IPR038078">
    <property type="entry name" value="PhoU-like_sf"/>
</dbReference>
<comment type="subcellular location">
    <subcellularLocation>
        <location evidence="1 7">Cytoplasm</location>
    </subcellularLocation>
</comment>
<dbReference type="InterPro" id="IPR026022">
    <property type="entry name" value="PhoU_dom"/>
</dbReference>
<dbReference type="GO" id="GO:0045936">
    <property type="term" value="P:negative regulation of phosphate metabolic process"/>
    <property type="evidence" value="ECO:0007669"/>
    <property type="project" value="InterPro"/>
</dbReference>
<evidence type="ECO:0000256" key="7">
    <source>
        <dbReference type="PIRNR" id="PIRNR003107"/>
    </source>
</evidence>
<comment type="subunit">
    <text evidence="3 7">Homodimer.</text>
</comment>
<comment type="function">
    <text evidence="7">Plays a role in the regulation of phosphate uptake.</text>
</comment>
<evidence type="ECO:0000256" key="3">
    <source>
        <dbReference type="ARBA" id="ARBA00011738"/>
    </source>
</evidence>
<keyword evidence="4 7" id="KW-0813">Transport</keyword>
<dbReference type="NCBIfam" id="TIGR02135">
    <property type="entry name" value="phoU_full"/>
    <property type="match status" value="1"/>
</dbReference>
<evidence type="ECO:0000256" key="5">
    <source>
        <dbReference type="ARBA" id="ARBA00022490"/>
    </source>
</evidence>
<keyword evidence="5 7" id="KW-0963">Cytoplasm</keyword>
<dbReference type="PANTHER" id="PTHR42930">
    <property type="entry name" value="PHOSPHATE-SPECIFIC TRANSPORT SYSTEM ACCESSORY PROTEIN PHOU"/>
    <property type="match status" value="1"/>
</dbReference>
<comment type="similarity">
    <text evidence="2 7">Belongs to the PhoU family.</text>
</comment>
<comment type="caution">
    <text evidence="9">The sequence shown here is derived from an EMBL/GenBank/DDBJ whole genome shotgun (WGS) entry which is preliminary data.</text>
</comment>
<dbReference type="FunFam" id="1.20.58.220:FF:000004">
    <property type="entry name" value="Phosphate-specific transport system accessory protein PhoU"/>
    <property type="match status" value="1"/>
</dbReference>
<evidence type="ECO:0000313" key="10">
    <source>
        <dbReference type="Proteomes" id="UP001500420"/>
    </source>
</evidence>
<proteinExistence type="inferred from homology"/>
<sequence>MPREEYREQLDALREAVLELSELALDRLRQALAALDGGDEALAREVVAGDAEINRRYLDLEGDCVDLLALQQPVAGDLRLVVASFKILTDLERIADLATNLASYALEMDRDVAPDVDLQRIGALTVAMVEDAMAAYADADPDACHEIAARDDEVDERCERASERIVRALIEREHGAADDRSTEELLGDVSRHLLTIRDLERVGDHAVNVAARTLYAVENDDELIY</sequence>
<evidence type="ECO:0000256" key="1">
    <source>
        <dbReference type="ARBA" id="ARBA00004496"/>
    </source>
</evidence>
<gene>
    <name evidence="9" type="primary">phoU_2</name>
    <name evidence="9" type="ORF">GCM10009020_20560</name>
</gene>
<evidence type="ECO:0000313" key="9">
    <source>
        <dbReference type="EMBL" id="GAA0673431.1"/>
    </source>
</evidence>
<name>A0AAV3TAW4_9EURY</name>
<dbReference type="Proteomes" id="UP001500420">
    <property type="component" value="Unassembled WGS sequence"/>
</dbReference>
<evidence type="ECO:0000256" key="2">
    <source>
        <dbReference type="ARBA" id="ARBA00008107"/>
    </source>
</evidence>
<dbReference type="GO" id="GO:0005737">
    <property type="term" value="C:cytoplasm"/>
    <property type="evidence" value="ECO:0007669"/>
    <property type="project" value="UniProtKB-SubCell"/>
</dbReference>
<evidence type="ECO:0000256" key="6">
    <source>
        <dbReference type="ARBA" id="ARBA00022592"/>
    </source>
</evidence>
<dbReference type="RefSeq" id="WP_343773913.1">
    <property type="nucleotide sequence ID" value="NZ_BAAADV010000003.1"/>
</dbReference>
<evidence type="ECO:0000259" key="8">
    <source>
        <dbReference type="Pfam" id="PF01895"/>
    </source>
</evidence>
<dbReference type="AlphaFoldDB" id="A0AAV3TAW4"/>
<dbReference type="SUPFAM" id="SSF109755">
    <property type="entry name" value="PhoU-like"/>
    <property type="match status" value="1"/>
</dbReference>
<feature type="domain" description="PhoU" evidence="8">
    <location>
        <begin position="18"/>
        <end position="104"/>
    </location>
</feature>
<keyword evidence="10" id="KW-1185">Reference proteome</keyword>
<protein>
    <recommendedName>
        <fullName evidence="7">Phosphate-specific transport system accessory protein PhoU</fullName>
    </recommendedName>
</protein>
<evidence type="ECO:0000256" key="4">
    <source>
        <dbReference type="ARBA" id="ARBA00022448"/>
    </source>
</evidence>
<dbReference type="GO" id="GO:0006817">
    <property type="term" value="P:phosphate ion transport"/>
    <property type="evidence" value="ECO:0007669"/>
    <property type="project" value="UniProtKB-KW"/>
</dbReference>
<organism evidence="9 10">
    <name type="scientific">Natronoarchaeum mannanilyticum</name>
    <dbReference type="NCBI Taxonomy" id="926360"/>
    <lineage>
        <taxon>Archaea</taxon>
        <taxon>Methanobacteriati</taxon>
        <taxon>Methanobacteriota</taxon>
        <taxon>Stenosarchaea group</taxon>
        <taxon>Halobacteria</taxon>
        <taxon>Halobacteriales</taxon>
        <taxon>Natronoarchaeaceae</taxon>
    </lineage>
</organism>
<feature type="domain" description="PhoU" evidence="8">
    <location>
        <begin position="118"/>
        <end position="212"/>
    </location>
</feature>
<dbReference type="Gene3D" id="1.20.58.220">
    <property type="entry name" value="Phosphate transport system protein phou homolog 2, domain 2"/>
    <property type="match status" value="1"/>
</dbReference>
<accession>A0AAV3TAW4</accession>
<dbReference type="GO" id="GO:0030643">
    <property type="term" value="P:intracellular phosphate ion homeostasis"/>
    <property type="evidence" value="ECO:0007669"/>
    <property type="project" value="InterPro"/>
</dbReference>
<dbReference type="PANTHER" id="PTHR42930:SF3">
    <property type="entry name" value="PHOSPHATE-SPECIFIC TRANSPORT SYSTEM ACCESSORY PROTEIN PHOU"/>
    <property type="match status" value="1"/>
</dbReference>
<dbReference type="Pfam" id="PF01895">
    <property type="entry name" value="PhoU"/>
    <property type="match status" value="2"/>
</dbReference>